<feature type="domain" description="HTH araC/xylS-type" evidence="4">
    <location>
        <begin position="206"/>
        <end position="304"/>
    </location>
</feature>
<dbReference type="Gene3D" id="1.10.10.60">
    <property type="entry name" value="Homeodomain-like"/>
    <property type="match status" value="2"/>
</dbReference>
<dbReference type="InterPro" id="IPR009057">
    <property type="entry name" value="Homeodomain-like_sf"/>
</dbReference>
<evidence type="ECO:0000256" key="1">
    <source>
        <dbReference type="ARBA" id="ARBA00023015"/>
    </source>
</evidence>
<evidence type="ECO:0000259" key="4">
    <source>
        <dbReference type="PROSITE" id="PS01124"/>
    </source>
</evidence>
<dbReference type="EMBL" id="JAURTK010000015">
    <property type="protein sequence ID" value="MDP9651045.1"/>
    <property type="molecule type" value="Genomic_DNA"/>
</dbReference>
<comment type="caution">
    <text evidence="5">The sequence shown here is derived from an EMBL/GenBank/DDBJ whole genome shotgun (WGS) entry which is preliminary data.</text>
</comment>
<dbReference type="PANTHER" id="PTHR46796">
    <property type="entry name" value="HTH-TYPE TRANSCRIPTIONAL ACTIVATOR RHAS-RELATED"/>
    <property type="match status" value="1"/>
</dbReference>
<accession>A0AB73IM10</accession>
<proteinExistence type="predicted"/>
<evidence type="ECO:0000256" key="3">
    <source>
        <dbReference type="ARBA" id="ARBA00023163"/>
    </source>
</evidence>
<dbReference type="AlphaFoldDB" id="A0AB73IM10"/>
<organism evidence="5 6">
    <name type="scientific">Paraburkholderia caledonica</name>
    <dbReference type="NCBI Taxonomy" id="134536"/>
    <lineage>
        <taxon>Bacteria</taxon>
        <taxon>Pseudomonadati</taxon>
        <taxon>Pseudomonadota</taxon>
        <taxon>Betaproteobacteria</taxon>
        <taxon>Burkholderiales</taxon>
        <taxon>Burkholderiaceae</taxon>
        <taxon>Paraburkholderia</taxon>
    </lineage>
</organism>
<dbReference type="PANTHER" id="PTHR46796:SF7">
    <property type="entry name" value="ARAC FAMILY TRANSCRIPTIONAL REGULATOR"/>
    <property type="match status" value="1"/>
</dbReference>
<keyword evidence="3" id="KW-0804">Transcription</keyword>
<name>A0AB73IM10_9BURK</name>
<dbReference type="InterPro" id="IPR018060">
    <property type="entry name" value="HTH_AraC"/>
</dbReference>
<keyword evidence="1" id="KW-0805">Transcription regulation</keyword>
<dbReference type="Proteomes" id="UP001229486">
    <property type="component" value="Unassembled WGS sequence"/>
</dbReference>
<protein>
    <submittedName>
        <fullName evidence="5">AraC-like DNA-binding protein</fullName>
    </submittedName>
</protein>
<dbReference type="GO" id="GO:0003700">
    <property type="term" value="F:DNA-binding transcription factor activity"/>
    <property type="evidence" value="ECO:0007669"/>
    <property type="project" value="InterPro"/>
</dbReference>
<dbReference type="PROSITE" id="PS01124">
    <property type="entry name" value="HTH_ARAC_FAMILY_2"/>
    <property type="match status" value="1"/>
</dbReference>
<gene>
    <name evidence="5" type="ORF">J2793_006520</name>
</gene>
<dbReference type="PROSITE" id="PS00041">
    <property type="entry name" value="HTH_ARAC_FAMILY_1"/>
    <property type="match status" value="1"/>
</dbReference>
<dbReference type="SUPFAM" id="SSF46689">
    <property type="entry name" value="Homeodomain-like"/>
    <property type="match status" value="2"/>
</dbReference>
<dbReference type="Pfam" id="PF12852">
    <property type="entry name" value="Cupin_6"/>
    <property type="match status" value="1"/>
</dbReference>
<evidence type="ECO:0000313" key="5">
    <source>
        <dbReference type="EMBL" id="MDP9651045.1"/>
    </source>
</evidence>
<evidence type="ECO:0000313" key="6">
    <source>
        <dbReference type="Proteomes" id="UP001229486"/>
    </source>
</evidence>
<dbReference type="Pfam" id="PF12833">
    <property type="entry name" value="HTH_18"/>
    <property type="match status" value="1"/>
</dbReference>
<dbReference type="GO" id="GO:0043565">
    <property type="term" value="F:sequence-specific DNA binding"/>
    <property type="evidence" value="ECO:0007669"/>
    <property type="project" value="InterPro"/>
</dbReference>
<reference evidence="5" key="1">
    <citation type="submission" date="2023-07" db="EMBL/GenBank/DDBJ databases">
        <title>Sorghum-associated microbial communities from plants grown in Nebraska, USA.</title>
        <authorList>
            <person name="Schachtman D."/>
        </authorList>
    </citation>
    <scope>NUCLEOTIDE SEQUENCE</scope>
    <source>
        <strain evidence="5">DS1061</strain>
    </source>
</reference>
<evidence type="ECO:0000256" key="2">
    <source>
        <dbReference type="ARBA" id="ARBA00023125"/>
    </source>
</evidence>
<sequence length="325" mass="34903">MDALSEVLSMLRVSSALSSRFEGRGAWAFHFPSYRHVKFGSVLRGRLWLWMEGDAERHTMEEGDFYLLTAGQPFCSASDPACVPLDGPQTYRSIRGADGVVRFDGPGPVSPVSLASGRFEFDNDLSALLLANLPPLIHLRAADVAAHALSHVLALLRAETDGQMPGSDVVKASLATLVLVQALRAYLAGTDAPAGWLGALSDPRIGTALSLMHASPAQRWTIDTLAAAVGMSRTAFAQRFRLRVGSAPLEYLQSWRMSLAMTALSESDEPLARIAERVGYLSDTAFSIAFKRSTGLSPGRYRSAKRDNLASAATANSTLAVFDCA</sequence>
<dbReference type="SMART" id="SM00342">
    <property type="entry name" value="HTH_ARAC"/>
    <property type="match status" value="1"/>
</dbReference>
<keyword evidence="2" id="KW-0238">DNA-binding</keyword>
<dbReference type="InterPro" id="IPR018062">
    <property type="entry name" value="HTH_AraC-typ_CS"/>
</dbReference>
<dbReference type="InterPro" id="IPR050204">
    <property type="entry name" value="AraC_XylS_family_regulators"/>
</dbReference>
<dbReference type="RefSeq" id="WP_392395764.1">
    <property type="nucleotide sequence ID" value="NZ_JAURTK010000015.1"/>
</dbReference>
<dbReference type="InterPro" id="IPR032783">
    <property type="entry name" value="AraC_lig"/>
</dbReference>